<evidence type="ECO:0000256" key="6">
    <source>
        <dbReference type="PIRSR" id="PIRSR005096-1"/>
    </source>
</evidence>
<dbReference type="AlphaFoldDB" id="A0A4R1QLQ9"/>
<proteinExistence type="inferred from homology"/>
<dbReference type="UniPathway" id="UPA00242"/>
<evidence type="ECO:0000256" key="8">
    <source>
        <dbReference type="PIRSR" id="PIRSR005096-3"/>
    </source>
</evidence>
<dbReference type="STRING" id="1650663.GCA_001486665_01437"/>
<gene>
    <name evidence="9" type="ORF">EDD77_12813</name>
</gene>
<evidence type="ECO:0000256" key="4">
    <source>
        <dbReference type="ARBA" id="ARBA00023277"/>
    </source>
</evidence>
<evidence type="ECO:0000256" key="1">
    <source>
        <dbReference type="ARBA" id="ARBA00005028"/>
    </source>
</evidence>
<keyword evidence="3 5" id="KW-0413">Isomerase</keyword>
<dbReference type="InterPro" id="IPR008183">
    <property type="entry name" value="Aldose_1/G6P_1-epimerase"/>
</dbReference>
<evidence type="ECO:0000256" key="5">
    <source>
        <dbReference type="PIRNR" id="PIRNR005096"/>
    </source>
</evidence>
<dbReference type="InterPro" id="IPR015443">
    <property type="entry name" value="Aldose_1-epimerase"/>
</dbReference>
<feature type="active site" description="Proton donor" evidence="6">
    <location>
        <position position="177"/>
    </location>
</feature>
<dbReference type="PANTHER" id="PTHR10091:SF0">
    <property type="entry name" value="GALACTOSE MUTAROTASE"/>
    <property type="match status" value="1"/>
</dbReference>
<keyword evidence="4 5" id="KW-0119">Carbohydrate metabolism</keyword>
<dbReference type="GO" id="GO:0033499">
    <property type="term" value="P:galactose catabolic process via UDP-galactose, Leloir pathway"/>
    <property type="evidence" value="ECO:0007669"/>
    <property type="project" value="TreeGrafter"/>
</dbReference>
<dbReference type="OrthoDB" id="9779408at2"/>
<evidence type="ECO:0000256" key="7">
    <source>
        <dbReference type="PIRSR" id="PIRSR005096-2"/>
    </source>
</evidence>
<dbReference type="CDD" id="cd09019">
    <property type="entry name" value="galactose_mutarotase_like"/>
    <property type="match status" value="1"/>
</dbReference>
<dbReference type="RefSeq" id="WP_058963878.1">
    <property type="nucleotide sequence ID" value="NZ_CABKVM010000015.1"/>
</dbReference>
<dbReference type="EC" id="5.1.3.3" evidence="5"/>
<dbReference type="SUPFAM" id="SSF74650">
    <property type="entry name" value="Galactose mutarotase-like"/>
    <property type="match status" value="1"/>
</dbReference>
<dbReference type="Pfam" id="PF01263">
    <property type="entry name" value="Aldose_epim"/>
    <property type="match status" value="1"/>
</dbReference>
<dbReference type="Proteomes" id="UP000295184">
    <property type="component" value="Unassembled WGS sequence"/>
</dbReference>
<dbReference type="InterPro" id="IPR014718">
    <property type="entry name" value="GH-type_carb-bd"/>
</dbReference>
<protein>
    <recommendedName>
        <fullName evidence="5">Aldose 1-epimerase</fullName>
        <ecNumber evidence="5">5.1.3.3</ecNumber>
    </recommendedName>
</protein>
<dbReference type="InterPro" id="IPR047215">
    <property type="entry name" value="Galactose_mutarotase-like"/>
</dbReference>
<dbReference type="PIRSF" id="PIRSF005096">
    <property type="entry name" value="GALM"/>
    <property type="match status" value="1"/>
</dbReference>
<accession>A0A4R1QLQ9</accession>
<dbReference type="Gene3D" id="2.70.98.10">
    <property type="match status" value="1"/>
</dbReference>
<dbReference type="EMBL" id="SLUM01000028">
    <property type="protein sequence ID" value="TCL53691.1"/>
    <property type="molecule type" value="Genomic_DNA"/>
</dbReference>
<evidence type="ECO:0000313" key="10">
    <source>
        <dbReference type="Proteomes" id="UP000295184"/>
    </source>
</evidence>
<evidence type="ECO:0000256" key="2">
    <source>
        <dbReference type="ARBA" id="ARBA00006206"/>
    </source>
</evidence>
<comment type="pathway">
    <text evidence="1 5">Carbohydrate metabolism; hexose metabolism.</text>
</comment>
<name>A0A4R1QLQ9_9FIRM</name>
<feature type="binding site" evidence="8">
    <location>
        <begin position="177"/>
        <end position="179"/>
    </location>
    <ligand>
        <name>beta-D-galactose</name>
        <dbReference type="ChEBI" id="CHEBI:27667"/>
    </ligand>
</feature>
<comment type="similarity">
    <text evidence="2 5">Belongs to the aldose epimerase family.</text>
</comment>
<feature type="binding site" evidence="7">
    <location>
        <position position="247"/>
    </location>
    <ligand>
        <name>beta-D-galactose</name>
        <dbReference type="ChEBI" id="CHEBI:27667"/>
    </ligand>
</feature>
<dbReference type="GO" id="GO:0030246">
    <property type="term" value="F:carbohydrate binding"/>
    <property type="evidence" value="ECO:0007669"/>
    <property type="project" value="InterPro"/>
</dbReference>
<comment type="catalytic activity">
    <reaction evidence="5">
        <text>alpha-D-glucose = beta-D-glucose</text>
        <dbReference type="Rhea" id="RHEA:10264"/>
        <dbReference type="ChEBI" id="CHEBI:15903"/>
        <dbReference type="ChEBI" id="CHEBI:17925"/>
        <dbReference type="EC" id="5.1.3.3"/>
    </reaction>
</comment>
<evidence type="ECO:0000256" key="3">
    <source>
        <dbReference type="ARBA" id="ARBA00023235"/>
    </source>
</evidence>
<organism evidence="9 10">
    <name type="scientific">Allofournierella massiliensis</name>
    <dbReference type="NCBI Taxonomy" id="1650663"/>
    <lineage>
        <taxon>Bacteria</taxon>
        <taxon>Bacillati</taxon>
        <taxon>Bacillota</taxon>
        <taxon>Clostridia</taxon>
        <taxon>Eubacteriales</taxon>
        <taxon>Oscillospiraceae</taxon>
        <taxon>Allofournierella</taxon>
    </lineage>
</organism>
<sequence length="339" mass="37144">MKISTRPFGTTRSGEEVHCIRLEHDSGIVAEVLSYGAILRALWVPTAAGPVQVCAGYETLEEYEAGTCYLGAVVGRCAGRIDGGHFVLNGTEYQLPQNQNGNHLHGGVEGFDRKVWGIQILPRYRGVRFFRRSEDGEEGYPGAVEVSATYLFEEDGALTLRFDALAEGDTILSMTHHGYWNLAGQGSVGGHLFTTPADRFAAIRPDGVPTGELIPVEGTPFDFTRPAVLETRWDNDHPQLAEGSGFDHTFLAPGKGLRPVCRLECPENGLQLDVSATMPGIHLYTGNFLEPVRRGAAALEAQFVPDAPNHHQFPSVELPKGKRWEHQIQYRFACNGESV</sequence>
<dbReference type="PANTHER" id="PTHR10091">
    <property type="entry name" value="ALDOSE-1-EPIMERASE"/>
    <property type="match status" value="1"/>
</dbReference>
<dbReference type="GO" id="GO:0004034">
    <property type="term" value="F:aldose 1-epimerase activity"/>
    <property type="evidence" value="ECO:0007669"/>
    <property type="project" value="UniProtKB-EC"/>
</dbReference>
<dbReference type="GO" id="GO:0006006">
    <property type="term" value="P:glucose metabolic process"/>
    <property type="evidence" value="ECO:0007669"/>
    <property type="project" value="TreeGrafter"/>
</dbReference>
<dbReference type="InterPro" id="IPR011013">
    <property type="entry name" value="Gal_mutarotase_sf_dom"/>
</dbReference>
<reference evidence="9 10" key="1">
    <citation type="submission" date="2019-03" db="EMBL/GenBank/DDBJ databases">
        <title>Genomic Encyclopedia of Type Strains, Phase IV (KMG-IV): sequencing the most valuable type-strain genomes for metagenomic binning, comparative biology and taxonomic classification.</title>
        <authorList>
            <person name="Goeker M."/>
        </authorList>
    </citation>
    <scope>NUCLEOTIDE SEQUENCE [LARGE SCALE GENOMIC DNA]</scope>
    <source>
        <strain evidence="9 10">DSM 100451</strain>
    </source>
</reference>
<feature type="active site" description="Proton acceptor" evidence="6">
    <location>
        <position position="300"/>
    </location>
</feature>
<comment type="caution">
    <text evidence="9">The sequence shown here is derived from an EMBL/GenBank/DDBJ whole genome shotgun (WGS) entry which is preliminary data.</text>
</comment>
<evidence type="ECO:0000313" key="9">
    <source>
        <dbReference type="EMBL" id="TCL53691.1"/>
    </source>
</evidence>